<keyword evidence="8" id="KW-1185">Reference proteome</keyword>
<evidence type="ECO:0000259" key="6">
    <source>
        <dbReference type="Pfam" id="PF13399"/>
    </source>
</evidence>
<dbReference type="EMBL" id="FQVM01000007">
    <property type="protein sequence ID" value="SHE65701.1"/>
    <property type="molecule type" value="Genomic_DNA"/>
</dbReference>
<keyword evidence="4" id="KW-1133">Transmembrane helix</keyword>
<dbReference type="AlphaFoldDB" id="A0A1M4V9N2"/>
<dbReference type="OrthoDB" id="305468at2"/>
<sequence>MSIKGENHINEKNNKREKRNHKKKNKVRFVIMIITLLLIFASMGVVAFFYNYTGKFSKNYSGESGSNKGLKEPVRILLAGLDIGDPKHKENHNIKRTDTLMVVKFDPKNNKLAIVSIPRDTLIKVKNKNHKINEAYAIGGDKTLKTAVQEIIDAPIDYIVKIDYDGFRSFIDAIGGIEMHIDRNMYYDDPGQDLHINFKKGETVLLDGKKAEEFFRWRKNNDGTGLSDGDLGRIKNQQVFISKVVEKCTSPAIILKAKNILDILPKYIETNMSPERIISYGMALTSIKSENIKMYTMSGDLKTINHASYVVYNKSYNKEALDALKDEDENIVEVKDKRKTARIKILNATKIQGLAAECEKTLKEKGYENIQIGNYKESKNSEIQVSDKGLKKLILDDITIKKTEKLPMDEKDSDIIIILGKDYKKFGE</sequence>
<dbReference type="Gene3D" id="3.40.630.190">
    <property type="entry name" value="LCP protein"/>
    <property type="match status" value="1"/>
</dbReference>
<dbReference type="InterPro" id="IPR004474">
    <property type="entry name" value="LytR_CpsA_psr"/>
</dbReference>
<protein>
    <submittedName>
        <fullName evidence="7">Transcriptional attenuator, LytR family</fullName>
    </submittedName>
</protein>
<dbReference type="InterPro" id="IPR050922">
    <property type="entry name" value="LytR/CpsA/Psr_CW_biosynth"/>
</dbReference>
<accession>A0A1M4V9N2</accession>
<feature type="transmembrane region" description="Helical" evidence="4">
    <location>
        <begin position="29"/>
        <end position="50"/>
    </location>
</feature>
<keyword evidence="4" id="KW-0812">Transmembrane</keyword>
<dbReference type="Pfam" id="PF03816">
    <property type="entry name" value="LytR_cpsA_psr"/>
    <property type="match status" value="1"/>
</dbReference>
<keyword evidence="4" id="KW-0472">Membrane</keyword>
<name>A0A1M4V9N2_9CLOT</name>
<evidence type="ECO:0000256" key="2">
    <source>
        <dbReference type="SAM" id="Coils"/>
    </source>
</evidence>
<feature type="compositionally biased region" description="Basic and acidic residues" evidence="3">
    <location>
        <begin position="1"/>
        <end position="14"/>
    </location>
</feature>
<dbReference type="PANTHER" id="PTHR33392">
    <property type="entry name" value="POLYISOPRENYL-TEICHOIC ACID--PEPTIDOGLYCAN TEICHOIC ACID TRANSFERASE TAGU"/>
    <property type="match status" value="1"/>
</dbReference>
<dbReference type="InterPro" id="IPR027381">
    <property type="entry name" value="LytR/CpsA/Psr_C"/>
</dbReference>
<evidence type="ECO:0000256" key="1">
    <source>
        <dbReference type="ARBA" id="ARBA00006068"/>
    </source>
</evidence>
<evidence type="ECO:0000256" key="4">
    <source>
        <dbReference type="SAM" id="Phobius"/>
    </source>
</evidence>
<gene>
    <name evidence="7" type="ORF">SAMN05443638_10724</name>
</gene>
<dbReference type="Gene3D" id="3.30.70.2390">
    <property type="match status" value="1"/>
</dbReference>
<evidence type="ECO:0000313" key="8">
    <source>
        <dbReference type="Proteomes" id="UP000184035"/>
    </source>
</evidence>
<organism evidence="7 8">
    <name type="scientific">Clostridium fallax</name>
    <dbReference type="NCBI Taxonomy" id="1533"/>
    <lineage>
        <taxon>Bacteria</taxon>
        <taxon>Bacillati</taxon>
        <taxon>Bacillota</taxon>
        <taxon>Clostridia</taxon>
        <taxon>Eubacteriales</taxon>
        <taxon>Clostridiaceae</taxon>
        <taxon>Clostridium</taxon>
    </lineage>
</organism>
<proteinExistence type="inferred from homology"/>
<dbReference type="STRING" id="1533.SAMN05443638_10724"/>
<feature type="domain" description="LytR/CpsA/Psr regulator C-terminal" evidence="6">
    <location>
        <begin position="341"/>
        <end position="423"/>
    </location>
</feature>
<evidence type="ECO:0000256" key="3">
    <source>
        <dbReference type="SAM" id="MobiDB-lite"/>
    </source>
</evidence>
<dbReference type="NCBIfam" id="TIGR00350">
    <property type="entry name" value="lytR_cpsA_psr"/>
    <property type="match status" value="1"/>
</dbReference>
<evidence type="ECO:0000259" key="5">
    <source>
        <dbReference type="Pfam" id="PF03816"/>
    </source>
</evidence>
<comment type="similarity">
    <text evidence="1">Belongs to the LytR/CpsA/Psr (LCP) family.</text>
</comment>
<feature type="region of interest" description="Disordered" evidence="3">
    <location>
        <begin position="1"/>
        <end position="21"/>
    </location>
</feature>
<reference evidence="7 8" key="1">
    <citation type="submission" date="2016-11" db="EMBL/GenBank/DDBJ databases">
        <authorList>
            <person name="Jaros S."/>
            <person name="Januszkiewicz K."/>
            <person name="Wedrychowicz H."/>
        </authorList>
    </citation>
    <scope>NUCLEOTIDE SEQUENCE [LARGE SCALE GENOMIC DNA]</scope>
    <source>
        <strain evidence="7 8">DSM 2631</strain>
    </source>
</reference>
<feature type="coiled-coil region" evidence="2">
    <location>
        <begin position="317"/>
        <end position="344"/>
    </location>
</feature>
<feature type="domain" description="Cell envelope-related transcriptional attenuator" evidence="5">
    <location>
        <begin position="96"/>
        <end position="248"/>
    </location>
</feature>
<dbReference type="Proteomes" id="UP000184035">
    <property type="component" value="Unassembled WGS sequence"/>
</dbReference>
<evidence type="ECO:0000313" key="7">
    <source>
        <dbReference type="EMBL" id="SHE65701.1"/>
    </source>
</evidence>
<dbReference type="Pfam" id="PF13399">
    <property type="entry name" value="LytR_C"/>
    <property type="match status" value="1"/>
</dbReference>
<dbReference type="PANTHER" id="PTHR33392:SF6">
    <property type="entry name" value="POLYISOPRENYL-TEICHOIC ACID--PEPTIDOGLYCAN TEICHOIC ACID TRANSFERASE TAGU"/>
    <property type="match status" value="1"/>
</dbReference>
<dbReference type="RefSeq" id="WP_072894284.1">
    <property type="nucleotide sequence ID" value="NZ_FQVM01000007.1"/>
</dbReference>
<keyword evidence="2" id="KW-0175">Coiled coil</keyword>